<dbReference type="Gene3D" id="2.40.50.140">
    <property type="entry name" value="Nucleic acid-binding proteins"/>
    <property type="match status" value="2"/>
</dbReference>
<dbReference type="Proteomes" id="UP000334340">
    <property type="component" value="Unassembled WGS sequence"/>
</dbReference>
<dbReference type="Pfam" id="PF01132">
    <property type="entry name" value="EFP"/>
    <property type="match status" value="1"/>
</dbReference>
<comment type="similarity">
    <text evidence="3 7 9">Belongs to the elongation factor P family.</text>
</comment>
<dbReference type="PANTHER" id="PTHR30053:SF12">
    <property type="entry name" value="ELONGATION FACTOR P (EF-P) FAMILY PROTEIN"/>
    <property type="match status" value="1"/>
</dbReference>
<evidence type="ECO:0000313" key="12">
    <source>
        <dbReference type="EMBL" id="VUZ84393.1"/>
    </source>
</evidence>
<comment type="subcellular location">
    <subcellularLocation>
        <location evidence="1 7">Cytoplasm</location>
    </subcellularLocation>
</comment>
<dbReference type="InterPro" id="IPR013185">
    <property type="entry name" value="Transl_elong_KOW-like"/>
</dbReference>
<evidence type="ECO:0000256" key="5">
    <source>
        <dbReference type="ARBA" id="ARBA00022768"/>
    </source>
</evidence>
<evidence type="ECO:0000313" key="13">
    <source>
        <dbReference type="Proteomes" id="UP000334340"/>
    </source>
</evidence>
<dbReference type="Pfam" id="PF08207">
    <property type="entry name" value="EFP_N"/>
    <property type="match status" value="1"/>
</dbReference>
<dbReference type="InterPro" id="IPR013852">
    <property type="entry name" value="Transl_elong_P/YeiP_CS"/>
</dbReference>
<keyword evidence="6 7" id="KW-0648">Protein biosynthesis</keyword>
<keyword evidence="5 7" id="KW-0251">Elongation factor</keyword>
<feature type="domain" description="Translation elongation factor P/YeiP central" evidence="11">
    <location>
        <begin position="68"/>
        <end position="122"/>
    </location>
</feature>
<keyword evidence="13" id="KW-1185">Reference proteome</keyword>
<feature type="domain" description="Elongation factor P C-terminal" evidence="10">
    <location>
        <begin position="130"/>
        <end position="185"/>
    </location>
</feature>
<dbReference type="UniPathway" id="UPA00345"/>
<dbReference type="SMART" id="SM00841">
    <property type="entry name" value="Elong-fact-P_C"/>
    <property type="match status" value="1"/>
</dbReference>
<evidence type="ECO:0000259" key="11">
    <source>
        <dbReference type="SMART" id="SM01185"/>
    </source>
</evidence>
<evidence type="ECO:0000256" key="8">
    <source>
        <dbReference type="NCBIfam" id="TIGR00038"/>
    </source>
</evidence>
<dbReference type="PANTHER" id="PTHR30053">
    <property type="entry name" value="ELONGATION FACTOR P"/>
    <property type="match status" value="1"/>
</dbReference>
<dbReference type="InterPro" id="IPR020599">
    <property type="entry name" value="Transl_elong_fac_P/YeiP"/>
</dbReference>
<dbReference type="AlphaFoldDB" id="A0A564ZGV5"/>
<dbReference type="GO" id="GO:0005829">
    <property type="term" value="C:cytosol"/>
    <property type="evidence" value="ECO:0007669"/>
    <property type="project" value="UniProtKB-ARBA"/>
</dbReference>
<evidence type="ECO:0000256" key="1">
    <source>
        <dbReference type="ARBA" id="ARBA00004496"/>
    </source>
</evidence>
<accession>A0A564ZGV5</accession>
<protein>
    <recommendedName>
        <fullName evidence="7 8">Elongation factor P</fullName>
        <shortName evidence="7">EF-P</shortName>
    </recommendedName>
</protein>
<evidence type="ECO:0000256" key="7">
    <source>
        <dbReference type="HAMAP-Rule" id="MF_00141"/>
    </source>
</evidence>
<dbReference type="InterPro" id="IPR014722">
    <property type="entry name" value="Rib_uL2_dom2"/>
</dbReference>
<comment type="pathway">
    <text evidence="2 7">Protein biosynthesis; polypeptide chain elongation.</text>
</comment>
<comment type="function">
    <text evidence="7">Involved in peptide bond synthesis. Stimulates efficient translation and peptide-bond synthesis on native or reconstituted 70S ribosomes in vitro. Probably functions indirectly by altering the affinity of the ribosome for aminoacyl-tRNA, thus increasing their reactivity as acceptors for peptidyl transferase.</text>
</comment>
<dbReference type="GO" id="GO:0003746">
    <property type="term" value="F:translation elongation factor activity"/>
    <property type="evidence" value="ECO:0007669"/>
    <property type="project" value="UniProtKB-UniRule"/>
</dbReference>
<dbReference type="NCBIfam" id="NF001810">
    <property type="entry name" value="PRK00529.1"/>
    <property type="match status" value="1"/>
</dbReference>
<dbReference type="FunFam" id="2.40.50.140:FF:000004">
    <property type="entry name" value="Elongation factor P"/>
    <property type="match status" value="1"/>
</dbReference>
<dbReference type="InterPro" id="IPR015365">
    <property type="entry name" value="Elong-fact-P_C"/>
</dbReference>
<dbReference type="InterPro" id="IPR008991">
    <property type="entry name" value="Translation_prot_SH3-like_sf"/>
</dbReference>
<dbReference type="SUPFAM" id="SSF50249">
    <property type="entry name" value="Nucleic acid-binding proteins"/>
    <property type="match status" value="2"/>
</dbReference>
<dbReference type="InterPro" id="IPR011768">
    <property type="entry name" value="Transl_elongation_fac_P"/>
</dbReference>
<name>A0A564ZGV5_9BACT</name>
<evidence type="ECO:0000259" key="10">
    <source>
        <dbReference type="SMART" id="SM00841"/>
    </source>
</evidence>
<dbReference type="FunFam" id="2.30.30.30:FF:000003">
    <property type="entry name" value="Elongation factor P"/>
    <property type="match status" value="1"/>
</dbReference>
<proteinExistence type="inferred from homology"/>
<dbReference type="CDD" id="cd04470">
    <property type="entry name" value="S1_EF-P_repeat_1"/>
    <property type="match status" value="1"/>
</dbReference>
<dbReference type="EMBL" id="CABIKM010000011">
    <property type="protein sequence ID" value="VUZ84393.1"/>
    <property type="molecule type" value="Genomic_DNA"/>
</dbReference>
<dbReference type="PROSITE" id="PS01275">
    <property type="entry name" value="EFP"/>
    <property type="match status" value="1"/>
</dbReference>
<dbReference type="InterPro" id="IPR001059">
    <property type="entry name" value="Transl_elong_P/YeiP_cen"/>
</dbReference>
<dbReference type="CDD" id="cd05794">
    <property type="entry name" value="S1_EF-P_repeat_2"/>
    <property type="match status" value="1"/>
</dbReference>
<gene>
    <name evidence="7" type="primary">efp</name>
    <name evidence="12" type="ORF">MELA_00764</name>
</gene>
<dbReference type="Pfam" id="PF09285">
    <property type="entry name" value="Elong-fact-P_C"/>
    <property type="match status" value="1"/>
</dbReference>
<keyword evidence="4 7" id="KW-0963">Cytoplasm</keyword>
<dbReference type="FunFam" id="2.40.50.140:FF:000009">
    <property type="entry name" value="Elongation factor P"/>
    <property type="match status" value="1"/>
</dbReference>
<dbReference type="NCBIfam" id="TIGR00038">
    <property type="entry name" value="efp"/>
    <property type="match status" value="1"/>
</dbReference>
<evidence type="ECO:0000256" key="3">
    <source>
        <dbReference type="ARBA" id="ARBA00009479"/>
    </source>
</evidence>
<dbReference type="HAMAP" id="MF_00141">
    <property type="entry name" value="EF_P"/>
    <property type="match status" value="1"/>
</dbReference>
<dbReference type="InterPro" id="IPR012340">
    <property type="entry name" value="NA-bd_OB-fold"/>
</dbReference>
<evidence type="ECO:0000256" key="2">
    <source>
        <dbReference type="ARBA" id="ARBA00004815"/>
    </source>
</evidence>
<evidence type="ECO:0000256" key="9">
    <source>
        <dbReference type="RuleBase" id="RU004389"/>
    </source>
</evidence>
<sequence>MMISGGDLRPGVKVELDGIPYVVTDNQWVKPGKGGAFMRTKLKNMKTGGIIDRTFRTEEKLPKAEVEDRKVQFLYHDGDVYHFMDTESFDQFTIDEKQLGEASGYLKDGMVISVLSYRGEPVDVVLPTFVELRVTETEPGFRGDTASGGSKPATLETGAVIQVPLFINIDDLLRVDTRTGTYVERA</sequence>
<evidence type="ECO:0000256" key="4">
    <source>
        <dbReference type="ARBA" id="ARBA00022490"/>
    </source>
</evidence>
<dbReference type="GO" id="GO:0043043">
    <property type="term" value="P:peptide biosynthetic process"/>
    <property type="evidence" value="ECO:0007669"/>
    <property type="project" value="InterPro"/>
</dbReference>
<dbReference type="Gene3D" id="2.30.30.30">
    <property type="match status" value="1"/>
</dbReference>
<dbReference type="SMART" id="SM01185">
    <property type="entry name" value="EFP"/>
    <property type="match status" value="1"/>
</dbReference>
<dbReference type="PIRSF" id="PIRSF005901">
    <property type="entry name" value="EF-P"/>
    <property type="match status" value="1"/>
</dbReference>
<organism evidence="12 13">
    <name type="scientific">Candidatus Methylomirabilis lanthanidiphila</name>
    <dbReference type="NCBI Taxonomy" id="2211376"/>
    <lineage>
        <taxon>Bacteria</taxon>
        <taxon>Candidatus Methylomirabilota</taxon>
        <taxon>Candidatus Methylomirabilia</taxon>
        <taxon>Candidatus Methylomirabilales</taxon>
        <taxon>Candidatus Methylomirabilaceae</taxon>
        <taxon>Candidatus Methylomirabilis</taxon>
    </lineage>
</organism>
<dbReference type="SUPFAM" id="SSF50104">
    <property type="entry name" value="Translation proteins SH3-like domain"/>
    <property type="match status" value="1"/>
</dbReference>
<reference evidence="12 13" key="1">
    <citation type="submission" date="2019-07" db="EMBL/GenBank/DDBJ databases">
        <authorList>
            <person name="Cremers G."/>
        </authorList>
    </citation>
    <scope>NUCLEOTIDE SEQUENCE [LARGE SCALE GENOMIC DNA]</scope>
</reference>
<evidence type="ECO:0000256" key="6">
    <source>
        <dbReference type="ARBA" id="ARBA00022917"/>
    </source>
</evidence>